<dbReference type="InterPro" id="IPR038694">
    <property type="entry name" value="DUF427_sf"/>
</dbReference>
<keyword evidence="3" id="KW-1185">Reference proteome</keyword>
<dbReference type="EMBL" id="JAESVN010000003">
    <property type="protein sequence ID" value="MBL4917275.1"/>
    <property type="molecule type" value="Genomic_DNA"/>
</dbReference>
<evidence type="ECO:0000259" key="1">
    <source>
        <dbReference type="Pfam" id="PF04248"/>
    </source>
</evidence>
<organism evidence="2 3">
    <name type="scientific">Szabonella alba</name>
    <dbReference type="NCBI Taxonomy" id="2804194"/>
    <lineage>
        <taxon>Bacteria</taxon>
        <taxon>Pseudomonadati</taxon>
        <taxon>Pseudomonadota</taxon>
        <taxon>Alphaproteobacteria</taxon>
        <taxon>Rhodobacterales</taxon>
        <taxon>Paracoccaceae</taxon>
        <taxon>Szabonella</taxon>
    </lineage>
</organism>
<dbReference type="Gene3D" id="2.170.150.40">
    <property type="entry name" value="Domain of unknown function (DUF427)"/>
    <property type="match status" value="1"/>
</dbReference>
<evidence type="ECO:0000313" key="2">
    <source>
        <dbReference type="EMBL" id="MBL4917275.1"/>
    </source>
</evidence>
<name>A0A8K0VDT1_9RHOB</name>
<accession>A0A8K0VDT1</accession>
<gene>
    <name evidence="2" type="ORF">JL811_08560</name>
</gene>
<feature type="domain" description="DUF427" evidence="1">
    <location>
        <begin position="17"/>
        <end position="105"/>
    </location>
</feature>
<dbReference type="Pfam" id="PF04248">
    <property type="entry name" value="NTP_transf_9"/>
    <property type="match status" value="1"/>
</dbReference>
<dbReference type="Proteomes" id="UP000648908">
    <property type="component" value="Unassembled WGS sequence"/>
</dbReference>
<evidence type="ECO:0000313" key="3">
    <source>
        <dbReference type="Proteomes" id="UP000648908"/>
    </source>
</evidence>
<reference evidence="2" key="1">
    <citation type="submission" date="2021-01" db="EMBL/GenBank/DDBJ databases">
        <title>Tabrizicola alba sp. nov. a motile alkaliphilic bacterium isolated from a soda lake.</title>
        <authorList>
            <person name="Szuroczki S."/>
            <person name="Abbaszade G."/>
            <person name="Schumann P."/>
            <person name="Toth E."/>
        </authorList>
    </citation>
    <scope>NUCLEOTIDE SEQUENCE</scope>
    <source>
        <strain evidence="2">DMG-N-6</strain>
    </source>
</reference>
<dbReference type="InterPro" id="IPR007361">
    <property type="entry name" value="DUF427"/>
</dbReference>
<sequence length="113" mass="12560">MKDRITLRNPGGIWVLRAGDAVLGESRNAVELTEGDRAPVIYFPRDDIATVFLDPSDRRSHCPKKGDAEWFSIVTAAGRIADAVWSYPNPPEDLARIAGHLAFDDDRVTVERI</sequence>
<dbReference type="PANTHER" id="PTHR34310:SF9">
    <property type="entry name" value="BLR5716 PROTEIN"/>
    <property type="match status" value="1"/>
</dbReference>
<protein>
    <submittedName>
        <fullName evidence="2">DUF427 domain-containing protein</fullName>
    </submittedName>
</protein>
<comment type="caution">
    <text evidence="2">The sequence shown here is derived from an EMBL/GenBank/DDBJ whole genome shotgun (WGS) entry which is preliminary data.</text>
</comment>
<dbReference type="AlphaFoldDB" id="A0A8K0VDT1"/>
<proteinExistence type="predicted"/>
<dbReference type="RefSeq" id="WP_202688121.1">
    <property type="nucleotide sequence ID" value="NZ_JAESVN010000003.1"/>
</dbReference>
<dbReference type="PANTHER" id="PTHR34310">
    <property type="entry name" value="DUF427 DOMAIN PROTEIN (AFU_ORTHOLOGUE AFUA_3G02220)"/>
    <property type="match status" value="1"/>
</dbReference>